<protein>
    <recommendedName>
        <fullName evidence="4">2-amino-4-hydroxy-6-hydroxymethyldihydropteridine pyrophosphokinase</fullName>
        <ecNumber evidence="3">2.7.6.3</ecNumber>
    </recommendedName>
    <alternativeName>
        <fullName evidence="11">6-hydroxymethyl-7,8-dihydropterin pyrophosphokinase</fullName>
    </alternativeName>
    <alternativeName>
        <fullName evidence="12">7,8-dihydro-6-hydroxymethylpterin-pyrophosphokinase</fullName>
    </alternativeName>
</protein>
<dbReference type="GO" id="GO:0046654">
    <property type="term" value="P:tetrahydrofolate biosynthetic process"/>
    <property type="evidence" value="ECO:0007669"/>
    <property type="project" value="UniProtKB-UniPathway"/>
</dbReference>
<evidence type="ECO:0000256" key="3">
    <source>
        <dbReference type="ARBA" id="ARBA00013253"/>
    </source>
</evidence>
<dbReference type="EC" id="2.7.6.3" evidence="3"/>
<evidence type="ECO:0000256" key="7">
    <source>
        <dbReference type="ARBA" id="ARBA00022777"/>
    </source>
</evidence>
<dbReference type="PANTHER" id="PTHR43071:SF1">
    <property type="entry name" value="2-AMINO-4-HYDROXY-6-HYDROXYMETHYLDIHYDROPTERIDINE PYROPHOSPHOKINASE"/>
    <property type="match status" value="1"/>
</dbReference>
<dbReference type="GO" id="GO:0046656">
    <property type="term" value="P:folic acid biosynthetic process"/>
    <property type="evidence" value="ECO:0007669"/>
    <property type="project" value="UniProtKB-KW"/>
</dbReference>
<dbReference type="OrthoDB" id="9808041at2"/>
<keyword evidence="8" id="KW-0067">ATP-binding</keyword>
<dbReference type="GO" id="GO:0003848">
    <property type="term" value="F:2-amino-4-hydroxy-6-hydroxymethyldihydropteridine diphosphokinase activity"/>
    <property type="evidence" value="ECO:0007669"/>
    <property type="project" value="UniProtKB-EC"/>
</dbReference>
<dbReference type="GO" id="GO:0005524">
    <property type="term" value="F:ATP binding"/>
    <property type="evidence" value="ECO:0007669"/>
    <property type="project" value="UniProtKB-KW"/>
</dbReference>
<evidence type="ECO:0000313" key="14">
    <source>
        <dbReference type="EMBL" id="SEM70722.1"/>
    </source>
</evidence>
<evidence type="ECO:0000313" key="15">
    <source>
        <dbReference type="Proteomes" id="UP000199206"/>
    </source>
</evidence>
<dbReference type="PROSITE" id="PS00794">
    <property type="entry name" value="HPPK"/>
    <property type="match status" value="1"/>
</dbReference>
<dbReference type="Proteomes" id="UP000199206">
    <property type="component" value="Unassembled WGS sequence"/>
</dbReference>
<keyword evidence="5" id="KW-0808">Transferase</keyword>
<organism evidence="14 15">
    <name type="scientific">Sphingomonas gellani</name>
    <dbReference type="NCBI Taxonomy" id="1166340"/>
    <lineage>
        <taxon>Bacteria</taxon>
        <taxon>Pseudomonadati</taxon>
        <taxon>Pseudomonadota</taxon>
        <taxon>Alphaproteobacteria</taxon>
        <taxon>Sphingomonadales</taxon>
        <taxon>Sphingomonadaceae</taxon>
        <taxon>Sphingomonas</taxon>
    </lineage>
</organism>
<dbReference type="Pfam" id="PF01288">
    <property type="entry name" value="HPPK"/>
    <property type="match status" value="1"/>
</dbReference>
<keyword evidence="7 14" id="KW-0418">Kinase</keyword>
<evidence type="ECO:0000256" key="5">
    <source>
        <dbReference type="ARBA" id="ARBA00022679"/>
    </source>
</evidence>
<gene>
    <name evidence="14" type="ORF">SAMN05192583_0936</name>
</gene>
<evidence type="ECO:0000256" key="9">
    <source>
        <dbReference type="ARBA" id="ARBA00022909"/>
    </source>
</evidence>
<keyword evidence="6" id="KW-0547">Nucleotide-binding</keyword>
<dbReference type="UniPathway" id="UPA00077">
    <property type="reaction ID" value="UER00155"/>
</dbReference>
<proteinExistence type="inferred from homology"/>
<dbReference type="PANTHER" id="PTHR43071">
    <property type="entry name" value="2-AMINO-4-HYDROXY-6-HYDROXYMETHYLDIHYDROPTERIDINE PYROPHOSPHOKINASE"/>
    <property type="match status" value="1"/>
</dbReference>
<evidence type="ECO:0000256" key="10">
    <source>
        <dbReference type="ARBA" id="ARBA00029409"/>
    </source>
</evidence>
<dbReference type="AlphaFoldDB" id="A0A1H8AIV1"/>
<evidence type="ECO:0000256" key="6">
    <source>
        <dbReference type="ARBA" id="ARBA00022741"/>
    </source>
</evidence>
<dbReference type="GO" id="GO:0016301">
    <property type="term" value="F:kinase activity"/>
    <property type="evidence" value="ECO:0007669"/>
    <property type="project" value="UniProtKB-KW"/>
</dbReference>
<comment type="function">
    <text evidence="10">Catalyzes the transfer of pyrophosphate from adenosine triphosphate (ATP) to 6-hydroxymethyl-7,8-dihydropterin, an enzymatic step in folate biosynthesis pathway.</text>
</comment>
<keyword evidence="15" id="KW-1185">Reference proteome</keyword>
<sequence>MARATYLVALGGNRWSRHGGPAATVRAAAATLGKVATLVALSPIIDTPPLGPSSRRFANAVALVESEDTPPALLARLKEIERTFGRRRGRRWGARSIDLDIVLWSGGRWMSPGLEVPHRAFRERTFVLEPAVAIAPEWHDPVSGLTLRQLLGRLTRTRPMPRARRVDGSGP</sequence>
<evidence type="ECO:0000256" key="11">
    <source>
        <dbReference type="ARBA" id="ARBA00029766"/>
    </source>
</evidence>
<dbReference type="RefSeq" id="WP_093664325.1">
    <property type="nucleotide sequence ID" value="NZ_FOCF01000002.1"/>
</dbReference>
<dbReference type="Gene3D" id="3.30.70.560">
    <property type="entry name" value="7,8-Dihydro-6-hydroxymethylpterin-pyrophosphokinase HPPK"/>
    <property type="match status" value="1"/>
</dbReference>
<evidence type="ECO:0000256" key="12">
    <source>
        <dbReference type="ARBA" id="ARBA00033413"/>
    </source>
</evidence>
<evidence type="ECO:0000256" key="4">
    <source>
        <dbReference type="ARBA" id="ARBA00016218"/>
    </source>
</evidence>
<name>A0A1H8AIV1_9SPHN</name>
<reference evidence="15" key="1">
    <citation type="submission" date="2016-10" db="EMBL/GenBank/DDBJ databases">
        <authorList>
            <person name="Varghese N."/>
            <person name="Submissions S."/>
        </authorList>
    </citation>
    <scope>NUCLEOTIDE SEQUENCE [LARGE SCALE GENOMIC DNA]</scope>
    <source>
        <strain evidence="15">S6-262</strain>
    </source>
</reference>
<keyword evidence="9" id="KW-0289">Folate biosynthesis</keyword>
<accession>A0A1H8AIV1</accession>
<dbReference type="InterPro" id="IPR000550">
    <property type="entry name" value="Hppk"/>
</dbReference>
<evidence type="ECO:0000256" key="2">
    <source>
        <dbReference type="ARBA" id="ARBA00005810"/>
    </source>
</evidence>
<dbReference type="SUPFAM" id="SSF55083">
    <property type="entry name" value="6-hydroxymethyl-7,8-dihydropterin pyrophosphokinase, HPPK"/>
    <property type="match status" value="1"/>
</dbReference>
<feature type="domain" description="7,8-dihydro-6-hydroxymethylpterin-pyrophosphokinase" evidence="13">
    <location>
        <begin position="91"/>
        <end position="102"/>
    </location>
</feature>
<evidence type="ECO:0000256" key="1">
    <source>
        <dbReference type="ARBA" id="ARBA00005051"/>
    </source>
</evidence>
<comment type="similarity">
    <text evidence="2">Belongs to the HPPK family.</text>
</comment>
<evidence type="ECO:0000256" key="8">
    <source>
        <dbReference type="ARBA" id="ARBA00022840"/>
    </source>
</evidence>
<dbReference type="NCBIfam" id="TIGR01498">
    <property type="entry name" value="folK"/>
    <property type="match status" value="1"/>
</dbReference>
<comment type="pathway">
    <text evidence="1">Cofactor biosynthesis; tetrahydrofolate biosynthesis; 2-amino-4-hydroxy-6-hydroxymethyl-7,8-dihydropteridine diphosphate from 7,8-dihydroneopterin triphosphate: step 4/4.</text>
</comment>
<dbReference type="InterPro" id="IPR035907">
    <property type="entry name" value="Hppk_sf"/>
</dbReference>
<evidence type="ECO:0000259" key="13">
    <source>
        <dbReference type="PROSITE" id="PS00794"/>
    </source>
</evidence>
<dbReference type="STRING" id="1166340.SAMN05192583_0936"/>
<dbReference type="EMBL" id="FOCF01000002">
    <property type="protein sequence ID" value="SEM70722.1"/>
    <property type="molecule type" value="Genomic_DNA"/>
</dbReference>